<comment type="caution">
    <text evidence="2">The sequence shown here is derived from an EMBL/GenBank/DDBJ whole genome shotgun (WGS) entry which is preliminary data.</text>
</comment>
<name>A0AAE3N2I3_9HYPH</name>
<proteinExistence type="predicted"/>
<dbReference type="AlphaFoldDB" id="A0AAE3N2I3"/>
<accession>A0AAE3N2I3</accession>
<dbReference type="Pfam" id="PF10931">
    <property type="entry name" value="DUF2735"/>
    <property type="match status" value="1"/>
</dbReference>
<organism evidence="2 3">
    <name type="scientific">Ectorhizobium quercum</name>
    <dbReference type="NCBI Taxonomy" id="2965071"/>
    <lineage>
        <taxon>Bacteria</taxon>
        <taxon>Pseudomonadati</taxon>
        <taxon>Pseudomonadota</taxon>
        <taxon>Alphaproteobacteria</taxon>
        <taxon>Hyphomicrobiales</taxon>
        <taxon>Rhizobiaceae</taxon>
        <taxon>Ectorhizobium</taxon>
    </lineage>
</organism>
<gene>
    <name evidence="1" type="ORF">NOF55_03765</name>
    <name evidence="2" type="ORF">NOF55_16660</name>
</gene>
<keyword evidence="3" id="KW-1185">Reference proteome</keyword>
<evidence type="ECO:0000313" key="2">
    <source>
        <dbReference type="EMBL" id="MCX8998746.1"/>
    </source>
</evidence>
<dbReference type="Proteomes" id="UP001208771">
    <property type="component" value="Unassembled WGS sequence"/>
</dbReference>
<evidence type="ECO:0000313" key="3">
    <source>
        <dbReference type="Proteomes" id="UP001208771"/>
    </source>
</evidence>
<dbReference type="RefSeq" id="WP_306409962.1">
    <property type="nucleotide sequence ID" value="NZ_JANFPI010000001.1"/>
</dbReference>
<dbReference type="InterPro" id="IPR021232">
    <property type="entry name" value="DUF2735"/>
</dbReference>
<dbReference type="EMBL" id="JANFPI010000005">
    <property type="protein sequence ID" value="MCX8998746.1"/>
    <property type="molecule type" value="Genomic_DNA"/>
</dbReference>
<reference evidence="2" key="1">
    <citation type="submission" date="2022-07" db="EMBL/GenBank/DDBJ databases">
        <title>Ectorhizobium quercum gen.nov., sp. nov.</title>
        <authorList>
            <person name="Ma T."/>
            <person name="Li Y."/>
        </authorList>
    </citation>
    <scope>NUCLEOTIDE SEQUENCE</scope>
    <source>
        <strain evidence="2">BDR2-2</strain>
    </source>
</reference>
<evidence type="ECO:0000313" key="1">
    <source>
        <dbReference type="EMBL" id="MCX8996215.1"/>
    </source>
</evidence>
<protein>
    <submittedName>
        <fullName evidence="2">DUF2735 domain-containing protein</fullName>
    </submittedName>
</protein>
<dbReference type="EMBL" id="JANFPI010000001">
    <property type="protein sequence ID" value="MCX8996215.1"/>
    <property type="molecule type" value="Genomic_DNA"/>
</dbReference>
<sequence>MTAGFHHDSANIYQFPVATRRRTFGQKAENMQSSVIDFPQPVHYAVVDTCWYHQEAIATDGKTTN</sequence>